<dbReference type="EMBL" id="KV427672">
    <property type="protein sequence ID" value="KZT00990.1"/>
    <property type="molecule type" value="Genomic_DNA"/>
</dbReference>
<dbReference type="InterPro" id="IPR027796">
    <property type="entry name" value="OTT_1508_deam-like"/>
</dbReference>
<dbReference type="STRING" id="1314785.A0A165BG57"/>
<gene>
    <name evidence="2" type="ORF">LAESUDRAFT_764119</name>
</gene>
<proteinExistence type="predicted"/>
<dbReference type="RefSeq" id="XP_040758730.1">
    <property type="nucleotide sequence ID" value="XM_040913384.1"/>
</dbReference>
<evidence type="ECO:0000313" key="3">
    <source>
        <dbReference type="Proteomes" id="UP000076871"/>
    </source>
</evidence>
<sequence>MTTQPPTPEELICVLHLYAGFYQSAYEASVSELRRISPEPKDKAGKRERQIADAIAAVVTRREREVSAVTWTASSRNITIHVAQNGAVDSSVVDHLNLIWTKLQAISRYGPQTSDEALRKTPDEVLDADLMNLWRQTLYHVYTTCFPKLKARIMKRRREAQEFITTMNDAIASDARLPDSDIPLGNKIILRGLLACVQRIYELINLPASEAAPKIVDVLALVRRDWARATEENGLPMINWQAIFEQRRQERNVTSNSKIFDFRRFMEKAYSLHTHIHTLLRAATSPRRKIMFHAELDVVLVQPYAPLSRPFSFSEEDIGSFIESLSESETPHEEEEESKSEEQEIHPFISREHLLAQLGESYSKTSQVVDLSRQIPHCECTLLVYHTTTFADLPPHPYIGVSKLSCYPCYLFFEAYRQAVPKEVQWELKGTHGKIYPGWVRPKGLSQEANEKVEQLMVKKLTERLRLSLAEAKKARTLSDSMDASGNSGAFATPGNSDPAFVSVWNEIHKT</sequence>
<dbReference type="AlphaFoldDB" id="A0A165BG57"/>
<dbReference type="Pfam" id="PF14441">
    <property type="entry name" value="OTT_1508_deam"/>
    <property type="match status" value="1"/>
</dbReference>
<name>A0A165BG57_9APHY</name>
<evidence type="ECO:0000313" key="2">
    <source>
        <dbReference type="EMBL" id="KZT00990.1"/>
    </source>
</evidence>
<reference evidence="2 3" key="1">
    <citation type="journal article" date="2016" name="Mol. Biol. Evol.">
        <title>Comparative Genomics of Early-Diverging Mushroom-Forming Fungi Provides Insights into the Origins of Lignocellulose Decay Capabilities.</title>
        <authorList>
            <person name="Nagy L.G."/>
            <person name="Riley R."/>
            <person name="Tritt A."/>
            <person name="Adam C."/>
            <person name="Daum C."/>
            <person name="Floudas D."/>
            <person name="Sun H."/>
            <person name="Yadav J.S."/>
            <person name="Pangilinan J."/>
            <person name="Larsson K.H."/>
            <person name="Matsuura K."/>
            <person name="Barry K."/>
            <person name="Labutti K."/>
            <person name="Kuo R."/>
            <person name="Ohm R.A."/>
            <person name="Bhattacharya S.S."/>
            <person name="Shirouzu T."/>
            <person name="Yoshinaga Y."/>
            <person name="Martin F.M."/>
            <person name="Grigoriev I.V."/>
            <person name="Hibbett D.S."/>
        </authorList>
    </citation>
    <scope>NUCLEOTIDE SEQUENCE [LARGE SCALE GENOMIC DNA]</scope>
    <source>
        <strain evidence="2 3">93-53</strain>
    </source>
</reference>
<evidence type="ECO:0000256" key="1">
    <source>
        <dbReference type="SAM" id="MobiDB-lite"/>
    </source>
</evidence>
<accession>A0A165BG57</accession>
<dbReference type="InParanoid" id="A0A165BG57"/>
<dbReference type="OrthoDB" id="3069483at2759"/>
<dbReference type="Proteomes" id="UP000076871">
    <property type="component" value="Unassembled WGS sequence"/>
</dbReference>
<feature type="region of interest" description="Disordered" evidence="1">
    <location>
        <begin position="324"/>
        <end position="344"/>
    </location>
</feature>
<organism evidence="2 3">
    <name type="scientific">Laetiporus sulphureus 93-53</name>
    <dbReference type="NCBI Taxonomy" id="1314785"/>
    <lineage>
        <taxon>Eukaryota</taxon>
        <taxon>Fungi</taxon>
        <taxon>Dikarya</taxon>
        <taxon>Basidiomycota</taxon>
        <taxon>Agaricomycotina</taxon>
        <taxon>Agaricomycetes</taxon>
        <taxon>Polyporales</taxon>
        <taxon>Laetiporus</taxon>
    </lineage>
</organism>
<keyword evidence="3" id="KW-1185">Reference proteome</keyword>
<protein>
    <submittedName>
        <fullName evidence="2">Uncharacterized protein</fullName>
    </submittedName>
</protein>
<dbReference type="GeneID" id="63830412"/>